<dbReference type="InterPro" id="IPR055772">
    <property type="entry name" value="DUF7348"/>
</dbReference>
<evidence type="ECO:0000259" key="2">
    <source>
        <dbReference type="Pfam" id="PF18069"/>
    </source>
</evidence>
<dbReference type="Gene3D" id="3.30.70.2320">
    <property type="match status" value="1"/>
</dbReference>
<sequence>MTVSDPANRVEPLLESARDGGVRFDGFRLERTDGAYVLETSETDRIEFDEATADDALSTVAEYVSNWWYWQRVVEGDGTARRAFLRWCERAPPIEAEANGEIADADGIDGSREADERSLPVPDRYEALRDGVDREWGQLRITTRFVDVDEPDGERVYDLWHADDAGTDLAELDVYDDPREAREIATYDDDGRYRPLNTAPTLPSGWAFTGCSGEELVEAVEFFYPATVANWHRERLETLDVDHWLETAERQTGIYDVIDELPREAVDWMAEACCVDSQCLRRREWEYEADDELAIDGGDGQFPCREPCSLVIAAARKWTILESEDERTYELELTTSEFNQLAELIDAVAEGRTDEIREADVYDGANRYRARYLRAKRFDDGSLEARTRGEQ</sequence>
<keyword evidence="5" id="KW-1185">Reference proteome</keyword>
<feature type="domain" description="DUF7348" evidence="3">
    <location>
        <begin position="8"/>
        <end position="74"/>
    </location>
</feature>
<evidence type="ECO:0000313" key="5">
    <source>
        <dbReference type="Proteomes" id="UP000281431"/>
    </source>
</evidence>
<evidence type="ECO:0000259" key="1">
    <source>
        <dbReference type="Pfam" id="PF18009"/>
    </source>
</evidence>
<evidence type="ECO:0000313" key="4">
    <source>
        <dbReference type="EMBL" id="RQG99759.1"/>
    </source>
</evidence>
<dbReference type="AlphaFoldDB" id="A0A3N6PH30"/>
<protein>
    <submittedName>
        <fullName evidence="4">Uncharacterized protein</fullName>
    </submittedName>
</protein>
<gene>
    <name evidence="4" type="ORF">EA472_13990</name>
</gene>
<organism evidence="4 5">
    <name type="scientific">Natrarchaeobius chitinivorans</name>
    <dbReference type="NCBI Taxonomy" id="1679083"/>
    <lineage>
        <taxon>Archaea</taxon>
        <taxon>Methanobacteriati</taxon>
        <taxon>Methanobacteriota</taxon>
        <taxon>Stenosarchaea group</taxon>
        <taxon>Halobacteria</taxon>
        <taxon>Halobacteriales</taxon>
        <taxon>Natrialbaceae</taxon>
        <taxon>Natrarchaeobius</taxon>
    </lineage>
</organism>
<proteinExistence type="predicted"/>
<dbReference type="Pfam" id="PF24039">
    <property type="entry name" value="DUF7348"/>
    <property type="match status" value="1"/>
</dbReference>
<feature type="domain" description="DR2241 stabilising" evidence="2">
    <location>
        <begin position="121"/>
        <end position="235"/>
    </location>
</feature>
<name>A0A3N6PH30_NATCH</name>
<dbReference type="InterPro" id="IPR041346">
    <property type="entry name" value="DR2241_Fer4"/>
</dbReference>
<accession>A0A3N6PH30</accession>
<dbReference type="Gene3D" id="3.30.1360.190">
    <property type="match status" value="1"/>
</dbReference>
<dbReference type="Pfam" id="PF18009">
    <property type="entry name" value="Fer4_23"/>
    <property type="match status" value="1"/>
</dbReference>
<feature type="domain" description="DR2241 4Fe-4S iron-sulfur cluster binding" evidence="1">
    <location>
        <begin position="238"/>
        <end position="317"/>
    </location>
</feature>
<dbReference type="Pfam" id="PF18069">
    <property type="entry name" value="DR2241"/>
    <property type="match status" value="1"/>
</dbReference>
<comment type="caution">
    <text evidence="4">The sequence shown here is derived from an EMBL/GenBank/DDBJ whole genome shotgun (WGS) entry which is preliminary data.</text>
</comment>
<evidence type="ECO:0000259" key="3">
    <source>
        <dbReference type="Pfam" id="PF24039"/>
    </source>
</evidence>
<dbReference type="Proteomes" id="UP000281431">
    <property type="component" value="Unassembled WGS sequence"/>
</dbReference>
<dbReference type="EMBL" id="REFZ01000008">
    <property type="protein sequence ID" value="RQG99759.1"/>
    <property type="molecule type" value="Genomic_DNA"/>
</dbReference>
<reference evidence="4 5" key="1">
    <citation type="submission" date="2018-10" db="EMBL/GenBank/DDBJ databases">
        <title>Natrarchaeobius chitinivorans gen. nov., sp. nov., and Natrarchaeobius haloalkaliphilus sp. nov., alkaliphilic, chitin-utilizing haloarchaea from hypersaline alkaline lakes.</title>
        <authorList>
            <person name="Sorokin D.Y."/>
            <person name="Elcheninov A.G."/>
            <person name="Kostrikina N.A."/>
            <person name="Bale N.J."/>
            <person name="Sinninghe Damste J.S."/>
            <person name="Khijniak T.V."/>
            <person name="Kublanov I.V."/>
            <person name="Toshchakov S.V."/>
        </authorList>
    </citation>
    <scope>NUCLEOTIDE SEQUENCE [LARGE SCALE GENOMIC DNA]</scope>
    <source>
        <strain evidence="4 5">AArcht7</strain>
    </source>
</reference>
<dbReference type="OrthoDB" id="194676at2157"/>
<dbReference type="InterPro" id="IPR041181">
    <property type="entry name" value="DR2241_middle"/>
</dbReference>